<dbReference type="EMBL" id="JADIML010000023">
    <property type="protein sequence ID" value="MBO8462457.1"/>
    <property type="molecule type" value="Genomic_DNA"/>
</dbReference>
<accession>A0A9D9HY36</accession>
<proteinExistence type="predicted"/>
<protein>
    <submittedName>
        <fullName evidence="1">Uncharacterized protein</fullName>
    </submittedName>
</protein>
<sequence>MSEKGIFKSYLRVLLRELKQLQTALKEKDYNKAEKLINEIIEDTQKGIED</sequence>
<evidence type="ECO:0000313" key="2">
    <source>
        <dbReference type="Proteomes" id="UP000823618"/>
    </source>
</evidence>
<organism evidence="1 2">
    <name type="scientific">Candidatus Scybalomonas excrementavium</name>
    <dbReference type="NCBI Taxonomy" id="2840943"/>
    <lineage>
        <taxon>Bacteria</taxon>
        <taxon>Bacillati</taxon>
        <taxon>Bacillota</taxon>
        <taxon>Clostridia</taxon>
        <taxon>Lachnospirales</taxon>
        <taxon>Lachnospiraceae</taxon>
        <taxon>Lachnospiraceae incertae sedis</taxon>
        <taxon>Candidatus Scybalomonas</taxon>
    </lineage>
</organism>
<name>A0A9D9HY36_9FIRM</name>
<comment type="caution">
    <text evidence="1">The sequence shown here is derived from an EMBL/GenBank/DDBJ whole genome shotgun (WGS) entry which is preliminary data.</text>
</comment>
<dbReference type="Proteomes" id="UP000823618">
    <property type="component" value="Unassembled WGS sequence"/>
</dbReference>
<gene>
    <name evidence="1" type="ORF">IAC13_00830</name>
</gene>
<evidence type="ECO:0000313" key="1">
    <source>
        <dbReference type="EMBL" id="MBO8462457.1"/>
    </source>
</evidence>
<dbReference type="AlphaFoldDB" id="A0A9D9HY36"/>
<reference evidence="1" key="1">
    <citation type="submission" date="2020-10" db="EMBL/GenBank/DDBJ databases">
        <authorList>
            <person name="Gilroy R."/>
        </authorList>
    </citation>
    <scope>NUCLEOTIDE SEQUENCE</scope>
    <source>
        <strain evidence="1">E3-2379</strain>
    </source>
</reference>
<reference evidence="1" key="2">
    <citation type="journal article" date="2021" name="PeerJ">
        <title>Extensive microbial diversity within the chicken gut microbiome revealed by metagenomics and culture.</title>
        <authorList>
            <person name="Gilroy R."/>
            <person name="Ravi A."/>
            <person name="Getino M."/>
            <person name="Pursley I."/>
            <person name="Horton D.L."/>
            <person name="Alikhan N.F."/>
            <person name="Baker D."/>
            <person name="Gharbi K."/>
            <person name="Hall N."/>
            <person name="Watson M."/>
            <person name="Adriaenssens E.M."/>
            <person name="Foster-Nyarko E."/>
            <person name="Jarju S."/>
            <person name="Secka A."/>
            <person name="Antonio M."/>
            <person name="Oren A."/>
            <person name="Chaudhuri R.R."/>
            <person name="La Ragione R."/>
            <person name="Hildebrand F."/>
            <person name="Pallen M.J."/>
        </authorList>
    </citation>
    <scope>NUCLEOTIDE SEQUENCE</scope>
    <source>
        <strain evidence="1">E3-2379</strain>
    </source>
</reference>